<name>A0A2Z2KHF1_9BACL</name>
<evidence type="ECO:0000313" key="2">
    <source>
        <dbReference type="EMBL" id="ASA22683.1"/>
    </source>
</evidence>
<accession>A0A2Z2KHF1</accession>
<organism evidence="2 3">
    <name type="scientific">Paenibacillus donghaensis</name>
    <dbReference type="NCBI Taxonomy" id="414771"/>
    <lineage>
        <taxon>Bacteria</taxon>
        <taxon>Bacillati</taxon>
        <taxon>Bacillota</taxon>
        <taxon>Bacilli</taxon>
        <taxon>Bacillales</taxon>
        <taxon>Paenibacillaceae</taxon>
        <taxon>Paenibacillus</taxon>
    </lineage>
</organism>
<reference evidence="2 3" key="1">
    <citation type="submission" date="2017-06" db="EMBL/GenBank/DDBJ databases">
        <title>Complete genome sequence of Paenibacillus donghaensis KCTC 13049T isolated from East Sea sediment, South Korea.</title>
        <authorList>
            <person name="Jung B.K."/>
            <person name="Hong S.-J."/>
            <person name="Shin J.-H."/>
        </authorList>
    </citation>
    <scope>NUCLEOTIDE SEQUENCE [LARGE SCALE GENOMIC DNA]</scope>
    <source>
        <strain evidence="2 3">KCTC 13049</strain>
    </source>
</reference>
<sequence length="109" mass="12366">MKKVDGVGKDAPTVTNEFGGKQSEVLYRFDLLDPLAMFEMTKVLKYGADKYGADNWRDIPIEEHLNHLIIHAYAYLAGDKSDEHLSHIMCRSMFAQAVEIDSEKVKDFG</sequence>
<dbReference type="Proteomes" id="UP000249890">
    <property type="component" value="Chromosome"/>
</dbReference>
<dbReference type="Pfam" id="PF18909">
    <property type="entry name" value="dGTP_diPhyd_N"/>
    <property type="match status" value="1"/>
</dbReference>
<keyword evidence="3" id="KW-1185">Reference proteome</keyword>
<dbReference type="OrthoDB" id="4569478at2"/>
<feature type="domain" description="dATP/dGTP diphosphohydrolase N-terminal" evidence="1">
    <location>
        <begin position="19"/>
        <end position="106"/>
    </location>
</feature>
<evidence type="ECO:0000313" key="3">
    <source>
        <dbReference type="Proteomes" id="UP000249890"/>
    </source>
</evidence>
<dbReference type="InterPro" id="IPR044038">
    <property type="entry name" value="dATP/dGTP_diPOhydrolase_N"/>
</dbReference>
<evidence type="ECO:0000259" key="1">
    <source>
        <dbReference type="Pfam" id="PF18909"/>
    </source>
</evidence>
<dbReference type="KEGG" id="pdh:B9T62_18930"/>
<dbReference type="RefSeq" id="WP_087916681.1">
    <property type="nucleotide sequence ID" value="NZ_CP021780.1"/>
</dbReference>
<protein>
    <recommendedName>
        <fullName evidence="1">dATP/dGTP diphosphohydrolase N-terminal domain-containing protein</fullName>
    </recommendedName>
</protein>
<dbReference type="AlphaFoldDB" id="A0A2Z2KHF1"/>
<dbReference type="EMBL" id="CP021780">
    <property type="protein sequence ID" value="ASA22683.1"/>
    <property type="molecule type" value="Genomic_DNA"/>
</dbReference>
<proteinExistence type="predicted"/>
<gene>
    <name evidence="2" type="ORF">B9T62_18930</name>
</gene>